<evidence type="ECO:0000313" key="3">
    <source>
        <dbReference type="Proteomes" id="UP000639772"/>
    </source>
</evidence>
<evidence type="ECO:0000313" key="2">
    <source>
        <dbReference type="EMBL" id="KAG0502757.1"/>
    </source>
</evidence>
<sequence>MNIIIHTMIIKKMIRKKNDMLIALVQGRYLQEDIIREEKRDIYDGFIVNGRKKHVLKQLNVSSKDLKIPTIKCFPLIIGLNLIAFFILTIKRVFLIVELNLIVFFYFFFFSDLVGFYTEVNKDNHWVVES</sequence>
<dbReference type="EMBL" id="JADCNM010000001">
    <property type="protein sequence ID" value="KAG0502757.1"/>
    <property type="molecule type" value="Genomic_DNA"/>
</dbReference>
<reference evidence="2 3" key="1">
    <citation type="journal article" date="2020" name="Nat. Food">
        <title>A phased Vanilla planifolia genome enables genetic improvement of flavour and production.</title>
        <authorList>
            <person name="Hasing T."/>
            <person name="Tang H."/>
            <person name="Brym M."/>
            <person name="Khazi F."/>
            <person name="Huang T."/>
            <person name="Chambers A.H."/>
        </authorList>
    </citation>
    <scope>NUCLEOTIDE SEQUENCE [LARGE SCALE GENOMIC DNA]</scope>
    <source>
        <tissue evidence="2">Leaf</tissue>
    </source>
</reference>
<protein>
    <submittedName>
        <fullName evidence="2">Uncharacterized protein</fullName>
    </submittedName>
</protein>
<keyword evidence="1" id="KW-1133">Transmembrane helix</keyword>
<organism evidence="2 3">
    <name type="scientific">Vanilla planifolia</name>
    <name type="common">Vanilla</name>
    <dbReference type="NCBI Taxonomy" id="51239"/>
    <lineage>
        <taxon>Eukaryota</taxon>
        <taxon>Viridiplantae</taxon>
        <taxon>Streptophyta</taxon>
        <taxon>Embryophyta</taxon>
        <taxon>Tracheophyta</taxon>
        <taxon>Spermatophyta</taxon>
        <taxon>Magnoliopsida</taxon>
        <taxon>Liliopsida</taxon>
        <taxon>Asparagales</taxon>
        <taxon>Orchidaceae</taxon>
        <taxon>Vanilloideae</taxon>
        <taxon>Vanilleae</taxon>
        <taxon>Vanilla</taxon>
    </lineage>
</organism>
<gene>
    <name evidence="2" type="ORF">HPP92_002829</name>
</gene>
<feature type="transmembrane region" description="Helical" evidence="1">
    <location>
        <begin position="73"/>
        <end position="90"/>
    </location>
</feature>
<comment type="caution">
    <text evidence="2">The sequence shown here is derived from an EMBL/GenBank/DDBJ whole genome shotgun (WGS) entry which is preliminary data.</text>
</comment>
<name>A0A835SFC3_VANPL</name>
<keyword evidence="1" id="KW-0472">Membrane</keyword>
<dbReference type="AlphaFoldDB" id="A0A835SFC3"/>
<evidence type="ECO:0000256" key="1">
    <source>
        <dbReference type="SAM" id="Phobius"/>
    </source>
</evidence>
<proteinExistence type="predicted"/>
<accession>A0A835SFC3</accession>
<feature type="transmembrane region" description="Helical" evidence="1">
    <location>
        <begin position="96"/>
        <end position="117"/>
    </location>
</feature>
<dbReference type="Proteomes" id="UP000639772">
    <property type="component" value="Chromosome 1"/>
</dbReference>
<keyword evidence="1" id="KW-0812">Transmembrane</keyword>